<evidence type="ECO:0000313" key="2">
    <source>
        <dbReference type="EMBL" id="NER30751.1"/>
    </source>
</evidence>
<protein>
    <submittedName>
        <fullName evidence="2">2TM domain-containing protein</fullName>
    </submittedName>
</protein>
<gene>
    <name evidence="2" type="ORF">F6J89_24825</name>
</gene>
<dbReference type="EMBL" id="JAAHFQ010000636">
    <property type="protein sequence ID" value="NER30751.1"/>
    <property type="molecule type" value="Genomic_DNA"/>
</dbReference>
<reference evidence="2" key="1">
    <citation type="submission" date="2019-11" db="EMBL/GenBank/DDBJ databases">
        <title>Genomic insights into an expanded diversity of filamentous marine cyanobacteria reveals the extraordinary biosynthetic potential of Moorea and Okeania.</title>
        <authorList>
            <person name="Ferreira Leao T."/>
            <person name="Wang M."/>
            <person name="Moss N."/>
            <person name="Da Silva R."/>
            <person name="Sanders J."/>
            <person name="Nurk S."/>
            <person name="Gurevich A."/>
            <person name="Humphrey G."/>
            <person name="Reher R."/>
            <person name="Zhu Q."/>
            <person name="Belda-Ferre P."/>
            <person name="Glukhov E."/>
            <person name="Rex R."/>
            <person name="Dorrestein P.C."/>
            <person name="Knight R."/>
            <person name="Pevzner P."/>
            <person name="Gerwick W.H."/>
            <person name="Gerwick L."/>
        </authorList>
    </citation>
    <scope>NUCLEOTIDE SEQUENCE</scope>
    <source>
        <strain evidence="2">SIO1C4</strain>
    </source>
</reference>
<comment type="caution">
    <text evidence="2">The sequence shown here is derived from an EMBL/GenBank/DDBJ whole genome shotgun (WGS) entry which is preliminary data.</text>
</comment>
<evidence type="ECO:0000259" key="1">
    <source>
        <dbReference type="Pfam" id="PF13239"/>
    </source>
</evidence>
<proteinExistence type="predicted"/>
<organism evidence="2">
    <name type="scientific">Symploca sp. SIO1C4</name>
    <dbReference type="NCBI Taxonomy" id="2607765"/>
    <lineage>
        <taxon>Bacteria</taxon>
        <taxon>Bacillati</taxon>
        <taxon>Cyanobacteriota</taxon>
        <taxon>Cyanophyceae</taxon>
        <taxon>Coleofasciculales</taxon>
        <taxon>Coleofasciculaceae</taxon>
        <taxon>Symploca</taxon>
    </lineage>
</organism>
<accession>A0A6B3NMG6</accession>
<dbReference type="InterPro" id="IPR025698">
    <property type="entry name" value="2TM_dom"/>
</dbReference>
<name>A0A6B3NMG6_9CYAN</name>
<feature type="domain" description="2TM" evidence="1">
    <location>
        <begin position="69"/>
        <end position="147"/>
    </location>
</feature>
<sequence length="169" mass="19948">MSVPETKISRSYHQEDIQQILNLAISRQVDGEEFSREQLVEMASELGITSDTLLKAEQEWLLQQEEQQQRDQFNIYRRSKLKQSIGKYLITNSFLVVLNFLTAGHLSWSLYILLVWGLGLALQVWNNYQLHGEDYEQAFQKWNRRQQLAQAAQSVFTRINNWLKDNNKK</sequence>
<dbReference type="AlphaFoldDB" id="A0A6B3NMG6"/>
<dbReference type="Pfam" id="PF13239">
    <property type="entry name" value="2TM"/>
    <property type="match status" value="1"/>
</dbReference>